<dbReference type="EMBL" id="BLAL01000252">
    <property type="protein sequence ID" value="GES96476.1"/>
    <property type="molecule type" value="Genomic_DNA"/>
</dbReference>
<dbReference type="Proteomes" id="UP000615446">
    <property type="component" value="Unassembled WGS sequence"/>
</dbReference>
<dbReference type="CDD" id="cd00590">
    <property type="entry name" value="RRM_SF"/>
    <property type="match status" value="1"/>
</dbReference>
<organism evidence="3 4">
    <name type="scientific">Rhizophagus clarus</name>
    <dbReference type="NCBI Taxonomy" id="94130"/>
    <lineage>
        <taxon>Eukaryota</taxon>
        <taxon>Fungi</taxon>
        <taxon>Fungi incertae sedis</taxon>
        <taxon>Mucoromycota</taxon>
        <taxon>Glomeromycotina</taxon>
        <taxon>Glomeromycetes</taxon>
        <taxon>Glomerales</taxon>
        <taxon>Glomeraceae</taxon>
        <taxon>Rhizophagus</taxon>
    </lineage>
</organism>
<comment type="caution">
    <text evidence="3">The sequence shown here is derived from an EMBL/GenBank/DDBJ whole genome shotgun (WGS) entry which is preliminary data.</text>
</comment>
<evidence type="ECO:0000313" key="3">
    <source>
        <dbReference type="EMBL" id="GES96476.1"/>
    </source>
</evidence>
<dbReference type="AlphaFoldDB" id="A0A8H3M263"/>
<dbReference type="Gene3D" id="3.30.70.330">
    <property type="match status" value="1"/>
</dbReference>
<name>A0A8H3M263_9GLOM</name>
<feature type="compositionally biased region" description="Basic and acidic residues" evidence="2">
    <location>
        <begin position="309"/>
        <end position="318"/>
    </location>
</feature>
<feature type="compositionally biased region" description="Polar residues" evidence="2">
    <location>
        <begin position="320"/>
        <end position="331"/>
    </location>
</feature>
<proteinExistence type="predicted"/>
<dbReference type="InterPro" id="IPR012677">
    <property type="entry name" value="Nucleotide-bd_a/b_plait_sf"/>
</dbReference>
<evidence type="ECO:0008006" key="5">
    <source>
        <dbReference type="Google" id="ProtNLM"/>
    </source>
</evidence>
<dbReference type="SUPFAM" id="SSF54928">
    <property type="entry name" value="RNA-binding domain, RBD"/>
    <property type="match status" value="1"/>
</dbReference>
<feature type="compositionally biased region" description="Low complexity" evidence="2">
    <location>
        <begin position="362"/>
        <end position="382"/>
    </location>
</feature>
<protein>
    <recommendedName>
        <fullName evidence="5">RRM domain-containing protein</fullName>
    </recommendedName>
</protein>
<evidence type="ECO:0000256" key="1">
    <source>
        <dbReference type="SAM" id="Coils"/>
    </source>
</evidence>
<dbReference type="InterPro" id="IPR035979">
    <property type="entry name" value="RBD_domain_sf"/>
</dbReference>
<feature type="region of interest" description="Disordered" evidence="2">
    <location>
        <begin position="213"/>
        <end position="245"/>
    </location>
</feature>
<dbReference type="OrthoDB" id="2446106at2759"/>
<accession>A0A8H3M263</accession>
<evidence type="ECO:0000313" key="4">
    <source>
        <dbReference type="Proteomes" id="UP000615446"/>
    </source>
</evidence>
<sequence>MLHETKKFPAPTIYKKPSVSFFFFSYQRPHFSNGQTSRTTVGQITGMSLQDQFNLLVQSASKEKDEEIKKLKEELNKLKEENERLKQVQIDPQPTSGRYNDVKNKAENLKKVLDDFLDNQNSNRPPHYRPPPVSVLIPNPNVEVNKPSTSRPQPAEEPLVNGAKFRSSFPEEFTSRQVTDEQIVNQANPTDHYHFQHNNHGQTTLPTTYMTSQKRFNNNYPNGTNNNNNRNNRNNNNNNNNNSNKCTIFVSWPGSVTKEQLHELFENSGIDVADIRYTHPKQFAHVDLKSQLALDKAMALNGEVKNDKQGALRVEVGKPRSSNTNNPTENGQRLQNQNKNYNRQNNKNSNGYNQNIPQKPKYGNNNPNNYTTYSNNTNGPYNFATPEDKESSNNSSGWGEPPKNVEP</sequence>
<reference evidence="3" key="1">
    <citation type="submission" date="2019-10" db="EMBL/GenBank/DDBJ databases">
        <title>Conservation and host-specific expression of non-tandemly repeated heterogenous ribosome RNA gene in arbuscular mycorrhizal fungi.</title>
        <authorList>
            <person name="Maeda T."/>
            <person name="Kobayashi Y."/>
            <person name="Nakagawa T."/>
            <person name="Ezawa T."/>
            <person name="Yamaguchi K."/>
            <person name="Bino T."/>
            <person name="Nishimoto Y."/>
            <person name="Shigenobu S."/>
            <person name="Kawaguchi M."/>
        </authorList>
    </citation>
    <scope>NUCLEOTIDE SEQUENCE</scope>
    <source>
        <strain evidence="3">HR1</strain>
    </source>
</reference>
<feature type="compositionally biased region" description="Low complexity" evidence="2">
    <location>
        <begin position="332"/>
        <end position="355"/>
    </location>
</feature>
<feature type="coiled-coil region" evidence="1">
    <location>
        <begin position="57"/>
        <end position="119"/>
    </location>
</feature>
<dbReference type="GO" id="GO:0003676">
    <property type="term" value="F:nucleic acid binding"/>
    <property type="evidence" value="ECO:0007669"/>
    <property type="project" value="InterPro"/>
</dbReference>
<feature type="region of interest" description="Disordered" evidence="2">
    <location>
        <begin position="309"/>
        <end position="407"/>
    </location>
</feature>
<evidence type="ECO:0000256" key="2">
    <source>
        <dbReference type="SAM" id="MobiDB-lite"/>
    </source>
</evidence>
<keyword evidence="1" id="KW-0175">Coiled coil</keyword>
<gene>
    <name evidence="3" type="ORF">RCL2_002310400</name>
</gene>
<feature type="compositionally biased region" description="Low complexity" evidence="2">
    <location>
        <begin position="217"/>
        <end position="244"/>
    </location>
</feature>